<name>Q5LKX8_RUEPO</name>
<evidence type="ECO:0000256" key="1">
    <source>
        <dbReference type="ARBA" id="ARBA00004429"/>
    </source>
</evidence>
<dbReference type="GO" id="GO:0015740">
    <property type="term" value="P:C4-dicarboxylate transport"/>
    <property type="evidence" value="ECO:0007669"/>
    <property type="project" value="TreeGrafter"/>
</dbReference>
<evidence type="ECO:0000256" key="3">
    <source>
        <dbReference type="ARBA" id="ARBA00022475"/>
    </source>
</evidence>
<keyword evidence="6 9" id="KW-1133">Transmembrane helix</keyword>
<dbReference type="KEGG" id="sil:SPOA0251"/>
<feature type="transmembrane region" description="Helical" evidence="9">
    <location>
        <begin position="150"/>
        <end position="171"/>
    </location>
</feature>
<comment type="subunit">
    <text evidence="9">The complex comprises the extracytoplasmic solute receptor protein and the two transmembrane proteins.</text>
</comment>
<feature type="transmembrane region" description="Helical" evidence="9">
    <location>
        <begin position="70"/>
        <end position="88"/>
    </location>
</feature>
<dbReference type="PaxDb" id="246200-SPOA0251"/>
<dbReference type="InterPro" id="IPR007387">
    <property type="entry name" value="TRAP_DctQ"/>
</dbReference>
<dbReference type="eggNOG" id="COG3090">
    <property type="taxonomic scope" value="Bacteria"/>
</dbReference>
<keyword evidence="3" id="KW-1003">Cell membrane</keyword>
<gene>
    <name evidence="11" type="ordered locus">SPOA0251</name>
</gene>
<sequence length="182" mass="20117">MRLRCNNTGASGVRVSKTRSVGRPIHMLNWLWKSLDWLIAGLTIGMIGLVFANVVLRYGFSSSLRPSVELSRLGLVWVVMMGAVVALRRNEHLAVTEFSETLFPRLVPALRRIGWVVILVCVSMLFVGSFNQMNANWGNISQLTGLPSALFYLAGALSGALMILISVVRIFSLQAFQHELGE</sequence>
<comment type="subcellular location">
    <subcellularLocation>
        <location evidence="1 9">Cell inner membrane</location>
        <topology evidence="1 9">Multi-pass membrane protein</topology>
    </subcellularLocation>
</comment>
<keyword evidence="4 9" id="KW-0997">Cell inner membrane</keyword>
<dbReference type="PANTHER" id="PTHR35011">
    <property type="entry name" value="2,3-DIKETO-L-GULONATE TRAP TRANSPORTER SMALL PERMEASE PROTEIN YIAM"/>
    <property type="match status" value="1"/>
</dbReference>
<evidence type="ECO:0000256" key="9">
    <source>
        <dbReference type="RuleBase" id="RU369079"/>
    </source>
</evidence>
<evidence type="ECO:0000256" key="5">
    <source>
        <dbReference type="ARBA" id="ARBA00022692"/>
    </source>
</evidence>
<proteinExistence type="inferred from homology"/>
<keyword evidence="12" id="KW-1185">Reference proteome</keyword>
<evidence type="ECO:0000256" key="7">
    <source>
        <dbReference type="ARBA" id="ARBA00023136"/>
    </source>
</evidence>
<evidence type="ECO:0000256" key="4">
    <source>
        <dbReference type="ARBA" id="ARBA00022519"/>
    </source>
</evidence>
<dbReference type="GO" id="GO:0022857">
    <property type="term" value="F:transmembrane transporter activity"/>
    <property type="evidence" value="ECO:0007669"/>
    <property type="project" value="UniProtKB-UniRule"/>
</dbReference>
<feature type="transmembrane region" description="Helical" evidence="9">
    <location>
        <begin position="37"/>
        <end position="58"/>
    </location>
</feature>
<feature type="transmembrane region" description="Helical" evidence="9">
    <location>
        <begin position="109"/>
        <end position="130"/>
    </location>
</feature>
<dbReference type="AlphaFoldDB" id="Q5LKX8"/>
<feature type="domain" description="Tripartite ATP-independent periplasmic transporters DctQ component" evidence="10">
    <location>
        <begin position="46"/>
        <end position="173"/>
    </location>
</feature>
<keyword evidence="5 9" id="KW-0812">Transmembrane</keyword>
<evidence type="ECO:0000313" key="11">
    <source>
        <dbReference type="EMBL" id="AAV97385.1"/>
    </source>
</evidence>
<dbReference type="EMBL" id="CP000032">
    <property type="protein sequence ID" value="AAV97385.1"/>
    <property type="molecule type" value="Genomic_DNA"/>
</dbReference>
<dbReference type="Proteomes" id="UP000001023">
    <property type="component" value="Plasmid megaplasmid"/>
</dbReference>
<evidence type="ECO:0000313" key="12">
    <source>
        <dbReference type="Proteomes" id="UP000001023"/>
    </source>
</evidence>
<evidence type="ECO:0000259" key="10">
    <source>
        <dbReference type="Pfam" id="PF04290"/>
    </source>
</evidence>
<dbReference type="GO" id="GO:0005886">
    <property type="term" value="C:plasma membrane"/>
    <property type="evidence" value="ECO:0007669"/>
    <property type="project" value="UniProtKB-SubCell"/>
</dbReference>
<dbReference type="PANTHER" id="PTHR35011:SF2">
    <property type="entry name" value="2,3-DIKETO-L-GULONATE TRAP TRANSPORTER SMALL PERMEASE PROTEIN YIAM"/>
    <property type="match status" value="1"/>
</dbReference>
<comment type="function">
    <text evidence="9">Part of the tripartite ATP-independent periplasmic (TRAP) transport system.</text>
</comment>
<accession>Q5LKX8</accession>
<reference evidence="11 12" key="2">
    <citation type="journal article" date="2014" name="Stand. Genomic Sci.">
        <title>An updated genome annotation for the model marine bacterium Ruegeria pomeroyi DSS-3.</title>
        <authorList>
            <person name="Rivers A.R."/>
            <person name="Smith C.B."/>
            <person name="Moran M.A."/>
        </authorList>
    </citation>
    <scope>GENOME REANNOTATION</scope>
    <source>
        <strain evidence="12">ATCC 700808 / DSM 15171 / DSS-3</strain>
        <plasmid evidence="12">Plasmid megaplasmid Spo</plasmid>
    </source>
</reference>
<evidence type="ECO:0000256" key="6">
    <source>
        <dbReference type="ARBA" id="ARBA00022989"/>
    </source>
</evidence>
<geneLocation type="plasmid" evidence="12">
    <name>megaplasmid Spo</name>
</geneLocation>
<reference evidence="11 12" key="1">
    <citation type="journal article" date="2004" name="Nature">
        <title>Genome sequence of Silicibacter pomeroyi reveals adaptations to the marine environment.</title>
        <authorList>
            <person name="Moran M.A."/>
            <person name="Buchan A."/>
            <person name="Gonzalez J.M."/>
            <person name="Heidelberg J.F."/>
            <person name="Whitman W.B."/>
            <person name="Kiene R.P."/>
            <person name="Henriksen J.R."/>
            <person name="King G.M."/>
            <person name="Belas R."/>
            <person name="Fuqua C."/>
            <person name="Brinkac L."/>
            <person name="Lewis M."/>
            <person name="Johri S."/>
            <person name="Weaver B."/>
            <person name="Pai G."/>
            <person name="Eisen J.A."/>
            <person name="Rahe E."/>
            <person name="Sheldon W.M."/>
            <person name="Ye W."/>
            <person name="Miller T.R."/>
            <person name="Carlton J."/>
            <person name="Rasko D.A."/>
            <person name="Paulsen I.T."/>
            <person name="Ren Q."/>
            <person name="Daugherty S.C."/>
            <person name="Deboy R.T."/>
            <person name="Dodson R.J."/>
            <person name="Durkin A.S."/>
            <person name="Madupu R."/>
            <person name="Nelson W.C."/>
            <person name="Sullivan S.A."/>
            <person name="Rosovitz M.J."/>
            <person name="Haft D.H."/>
            <person name="Selengut J."/>
            <person name="Ward N."/>
        </authorList>
    </citation>
    <scope>NUCLEOTIDE SEQUENCE [LARGE SCALE GENOMIC DNA]</scope>
    <source>
        <strain evidence="12">ATCC 700808 / DSM 15171 / DSS-3</strain>
        <plasmid evidence="12">Plasmid megaplasmid Spo</plasmid>
    </source>
</reference>
<dbReference type="Pfam" id="PF04290">
    <property type="entry name" value="DctQ"/>
    <property type="match status" value="1"/>
</dbReference>
<evidence type="ECO:0000256" key="8">
    <source>
        <dbReference type="ARBA" id="ARBA00038436"/>
    </source>
</evidence>
<comment type="similarity">
    <text evidence="8 9">Belongs to the TRAP transporter small permease family.</text>
</comment>
<protein>
    <recommendedName>
        <fullName evidence="9">TRAP transporter small permease protein</fullName>
    </recommendedName>
</protein>
<keyword evidence="2 9" id="KW-0813">Transport</keyword>
<keyword evidence="7 9" id="KW-0472">Membrane</keyword>
<dbReference type="HOGENOM" id="CLU_086356_9_0_5"/>
<evidence type="ECO:0000256" key="2">
    <source>
        <dbReference type="ARBA" id="ARBA00022448"/>
    </source>
</evidence>
<keyword evidence="11" id="KW-0614">Plasmid</keyword>
<organism evidence="11 12">
    <name type="scientific">Ruegeria pomeroyi (strain ATCC 700808 / DSM 15171 / DSS-3)</name>
    <name type="common">Silicibacter pomeroyi</name>
    <dbReference type="NCBI Taxonomy" id="246200"/>
    <lineage>
        <taxon>Bacteria</taxon>
        <taxon>Pseudomonadati</taxon>
        <taxon>Pseudomonadota</taxon>
        <taxon>Alphaproteobacteria</taxon>
        <taxon>Rhodobacterales</taxon>
        <taxon>Roseobacteraceae</taxon>
        <taxon>Ruegeria</taxon>
    </lineage>
</organism>
<dbReference type="InterPro" id="IPR055348">
    <property type="entry name" value="DctQ"/>
</dbReference>